<proteinExistence type="predicted"/>
<sequence>MTVSNTDPVRKSDGSTTTDYCTDNPFYCTHQMMAARFYQKYGFSGTASVALPSSYPAHAPPCLIFGAINPGTGDFYTVYAPGLAEPCQPGFPGTVDPEPDPEWCGMSTSALSFPFDDMAPGAVSGQSLTRSATMACSDAGVTYSLYLSNVSTIGRDTIDLGRGVTAKVTVNGLALQTNRVSSGKTNNLNVTVTLNGTPTSTGPISGTGILAVNYL</sequence>
<dbReference type="InterPro" id="IPR036937">
    <property type="entry name" value="Adhesion_dom_fimbrial_sf"/>
</dbReference>
<reference evidence="1 2" key="1">
    <citation type="submission" date="2024-04" db="EMBL/GenBank/DDBJ databases">
        <title>Draft genome assemblies of urinary isolates.</title>
        <authorList>
            <person name="Appleberry H."/>
            <person name="Kula A."/>
            <person name="Wolfe A.J."/>
            <person name="Putonti C."/>
        </authorList>
    </citation>
    <scope>NUCLEOTIDE SEQUENCE [LARGE SCALE GENOMIC DNA]</scope>
    <source>
        <strain evidence="1 2">UMB12529</strain>
    </source>
</reference>
<name>A0ABU9P333_9ENTR</name>
<organism evidence="1 2">
    <name type="scientific">Klebsiella grimontii</name>
    <dbReference type="NCBI Taxonomy" id="2058152"/>
    <lineage>
        <taxon>Bacteria</taxon>
        <taxon>Pseudomonadati</taxon>
        <taxon>Pseudomonadota</taxon>
        <taxon>Gammaproteobacteria</taxon>
        <taxon>Enterobacterales</taxon>
        <taxon>Enterobacteriaceae</taxon>
        <taxon>Klebsiella/Raoultella group</taxon>
        <taxon>Klebsiella</taxon>
    </lineage>
</organism>
<keyword evidence="2" id="KW-1185">Reference proteome</keyword>
<gene>
    <name evidence="1" type="ORF">AAFL32_13105</name>
</gene>
<comment type="caution">
    <text evidence="1">The sequence shown here is derived from an EMBL/GenBank/DDBJ whole genome shotgun (WGS) entry which is preliminary data.</text>
</comment>
<dbReference type="EMBL" id="JBCGEM010000008">
    <property type="protein sequence ID" value="MEM0624819.1"/>
    <property type="molecule type" value="Genomic_DNA"/>
</dbReference>
<evidence type="ECO:0008006" key="3">
    <source>
        <dbReference type="Google" id="ProtNLM"/>
    </source>
</evidence>
<accession>A0ABU9P333</accession>
<dbReference type="RefSeq" id="WP_148719877.1">
    <property type="nucleotide sequence ID" value="NZ_CABGOK010000009.1"/>
</dbReference>
<dbReference type="Proteomes" id="UP001458070">
    <property type="component" value="Unassembled WGS sequence"/>
</dbReference>
<evidence type="ECO:0000313" key="2">
    <source>
        <dbReference type="Proteomes" id="UP001458070"/>
    </source>
</evidence>
<evidence type="ECO:0000313" key="1">
    <source>
        <dbReference type="EMBL" id="MEM0624819.1"/>
    </source>
</evidence>
<protein>
    <recommendedName>
        <fullName evidence="3">Fimbrial protein</fullName>
    </recommendedName>
</protein>
<dbReference type="Gene3D" id="2.60.40.1090">
    <property type="entry name" value="Fimbrial-type adhesion domain"/>
    <property type="match status" value="1"/>
</dbReference>